<dbReference type="Proteomes" id="UP000008963">
    <property type="component" value="Chromosome"/>
</dbReference>
<dbReference type="RefSeq" id="WP_014244920.1">
    <property type="nucleotide sequence ID" value="NC_016620.1"/>
</dbReference>
<dbReference type="OrthoDB" id="9773016at2"/>
<dbReference type="Gene3D" id="3.40.390.70">
    <property type="match status" value="1"/>
</dbReference>
<dbReference type="STRING" id="862908.BMS_2345"/>
<evidence type="ECO:0000313" key="1">
    <source>
        <dbReference type="EMBL" id="CBW27143.1"/>
    </source>
</evidence>
<dbReference type="HOGENOM" id="CLU_777702_0_0_7"/>
<accession>E1X4R7</accession>
<protein>
    <recommendedName>
        <fullName evidence="3">Zinc-binding metallo-peptidase</fullName>
    </recommendedName>
</protein>
<dbReference type="Pfam" id="PF15887">
    <property type="entry name" value="Peptidase_Mx"/>
    <property type="match status" value="1"/>
</dbReference>
<dbReference type="KEGG" id="bmx:BMS_2345"/>
<dbReference type="InterPro" id="IPR031321">
    <property type="entry name" value="UCP012641"/>
</dbReference>
<dbReference type="PATRIC" id="fig|862908.3.peg.2233"/>
<sequence>MVKHLKYDPDLRSFLRTPLCQIPLKKRGSIALKCLRQVRQELKSKGINFNFHYWASDDWFCPDGITGVAIPFYLFNEQALTLEQKYIGHAEGKTEEECLKLIRHELGHAIDNAFHLRDCEERREIFGDHRLKYPKEYIKKPFSRSYVLHLGDNYAQAHPEEDWAETFAVWLDPKSNWKEKYKDWKALKKLEYVDSIMTGLRGKRAKTICRDTLDEISTLGISYKCYLSRKVKNKSKYKAPLFKKNINRVFSSGKRINALSYLKVHEREICIRVAKNTNQYHYIIKDVMRELKNECRERNLTLRHTRRETHAPLINMLSKSTLQYVKQGKHKVIM</sequence>
<evidence type="ECO:0000313" key="2">
    <source>
        <dbReference type="Proteomes" id="UP000008963"/>
    </source>
</evidence>
<evidence type="ECO:0008006" key="3">
    <source>
        <dbReference type="Google" id="ProtNLM"/>
    </source>
</evidence>
<dbReference type="eggNOG" id="COG4307">
    <property type="taxonomic scope" value="Bacteria"/>
</dbReference>
<organism evidence="1 2">
    <name type="scientific">Halobacteriovorax marinus (strain ATCC BAA-682 / DSM 15412 / SJ)</name>
    <name type="common">Bacteriovorax marinus</name>
    <dbReference type="NCBI Taxonomy" id="862908"/>
    <lineage>
        <taxon>Bacteria</taxon>
        <taxon>Pseudomonadati</taxon>
        <taxon>Bdellovibrionota</taxon>
        <taxon>Bacteriovoracia</taxon>
        <taxon>Bacteriovoracales</taxon>
        <taxon>Halobacteriovoraceae</taxon>
        <taxon>Halobacteriovorax</taxon>
    </lineage>
</organism>
<dbReference type="EMBL" id="FQ312005">
    <property type="protein sequence ID" value="CBW27143.1"/>
    <property type="molecule type" value="Genomic_DNA"/>
</dbReference>
<dbReference type="AlphaFoldDB" id="E1X4R7"/>
<keyword evidence="2" id="KW-1185">Reference proteome</keyword>
<name>E1X4R7_HALMS</name>
<dbReference type="SUPFAM" id="SSF55486">
    <property type="entry name" value="Metalloproteases ('zincins'), catalytic domain"/>
    <property type="match status" value="1"/>
</dbReference>
<reference evidence="2" key="1">
    <citation type="journal article" date="2013" name="ISME J.">
        <title>A small predatory core genome in the divergent marine Bacteriovorax marinus SJ and the terrestrial Bdellovibrio bacteriovorus.</title>
        <authorList>
            <person name="Crossman L.C."/>
            <person name="Chen H."/>
            <person name="Cerdeno-Tarraga A.M."/>
            <person name="Brooks K."/>
            <person name="Quail M.A."/>
            <person name="Pineiro S.A."/>
            <person name="Hobley L."/>
            <person name="Sockett R.E."/>
            <person name="Bentley S.D."/>
            <person name="Parkhill J."/>
            <person name="Williams H.N."/>
            <person name="Stine O.C."/>
        </authorList>
    </citation>
    <scope>NUCLEOTIDE SEQUENCE [LARGE SCALE GENOMIC DNA]</scope>
    <source>
        <strain evidence="2">ATCC BAA-682 / DSM 15412 / SJ</strain>
    </source>
</reference>
<proteinExistence type="predicted"/>
<gene>
    <name evidence="1" type="ordered locus">BMS_2345</name>
</gene>